<accession>A0A164Y346</accession>
<keyword evidence="5" id="KW-1185">Reference proteome</keyword>
<name>A0A164Y346_9AGAM</name>
<proteinExistence type="predicted"/>
<dbReference type="OrthoDB" id="2757214at2759"/>
<reference evidence="4 5" key="1">
    <citation type="journal article" date="2016" name="Mol. Biol. Evol.">
        <title>Comparative Genomics of Early-Diverging Mushroom-Forming Fungi Provides Insights into the Origins of Lignocellulose Decay Capabilities.</title>
        <authorList>
            <person name="Nagy L.G."/>
            <person name="Riley R."/>
            <person name="Tritt A."/>
            <person name="Adam C."/>
            <person name="Daum C."/>
            <person name="Floudas D."/>
            <person name="Sun H."/>
            <person name="Yadav J.S."/>
            <person name="Pangilinan J."/>
            <person name="Larsson K.H."/>
            <person name="Matsuura K."/>
            <person name="Barry K."/>
            <person name="Labutti K."/>
            <person name="Kuo R."/>
            <person name="Ohm R.A."/>
            <person name="Bhattacharya S.S."/>
            <person name="Shirouzu T."/>
            <person name="Yoshinaga Y."/>
            <person name="Martin F.M."/>
            <person name="Grigoriev I.V."/>
            <person name="Hibbett D.S."/>
        </authorList>
    </citation>
    <scope>NUCLEOTIDE SEQUENCE [LARGE SCALE GENOMIC DNA]</scope>
    <source>
        <strain evidence="4 5">HHB9708</strain>
    </source>
</reference>
<evidence type="ECO:0000256" key="2">
    <source>
        <dbReference type="SAM" id="Phobius"/>
    </source>
</evidence>
<feature type="region of interest" description="Disordered" evidence="1">
    <location>
        <begin position="251"/>
        <end position="328"/>
    </location>
</feature>
<keyword evidence="2" id="KW-1133">Transmembrane helix</keyword>
<feature type="chain" id="PRO_5007854528" evidence="3">
    <location>
        <begin position="27"/>
        <end position="328"/>
    </location>
</feature>
<dbReference type="STRING" id="1314777.A0A164Y346"/>
<feature type="signal peptide" evidence="3">
    <location>
        <begin position="1"/>
        <end position="26"/>
    </location>
</feature>
<keyword evidence="2" id="KW-0812">Transmembrane</keyword>
<dbReference type="EMBL" id="KV419399">
    <property type="protein sequence ID" value="KZS96536.1"/>
    <property type="molecule type" value="Genomic_DNA"/>
</dbReference>
<evidence type="ECO:0000313" key="4">
    <source>
        <dbReference type="EMBL" id="KZS96536.1"/>
    </source>
</evidence>
<evidence type="ECO:0000313" key="5">
    <source>
        <dbReference type="Proteomes" id="UP000076722"/>
    </source>
</evidence>
<keyword evidence="2" id="KW-0472">Membrane</keyword>
<protein>
    <submittedName>
        <fullName evidence="4">Uncharacterized protein</fullName>
    </submittedName>
</protein>
<feature type="compositionally biased region" description="Basic residues" evidence="1">
    <location>
        <begin position="273"/>
        <end position="282"/>
    </location>
</feature>
<organism evidence="4 5">
    <name type="scientific">Sistotremastrum niveocremeum HHB9708</name>
    <dbReference type="NCBI Taxonomy" id="1314777"/>
    <lineage>
        <taxon>Eukaryota</taxon>
        <taxon>Fungi</taxon>
        <taxon>Dikarya</taxon>
        <taxon>Basidiomycota</taxon>
        <taxon>Agaricomycotina</taxon>
        <taxon>Agaricomycetes</taxon>
        <taxon>Sistotremastrales</taxon>
        <taxon>Sistotremastraceae</taxon>
        <taxon>Sertulicium</taxon>
        <taxon>Sertulicium niveocremeum</taxon>
    </lineage>
</organism>
<dbReference type="AlphaFoldDB" id="A0A164Y346"/>
<dbReference type="Proteomes" id="UP000076722">
    <property type="component" value="Unassembled WGS sequence"/>
</dbReference>
<keyword evidence="3" id="KW-0732">Signal</keyword>
<gene>
    <name evidence="4" type="ORF">SISNIDRAFT_451283</name>
</gene>
<sequence length="328" mass="35421">MTAACCCNYIAFALSMLCLNCQQNVGSLLFAGKDGTGQDTGYLAGAGSFQLYLTNFGQSPQCAPQLNTSFPQNVQQQVCLEGLNIDDNLYSPTNFSPDGSWCQSMASPNYTFKKCADLNIKATITASPLSTSTDSPPNQFAGGSSILPSSPAVLPTGAIVGISVAATLVVCGLIVSLVYFFWRRRVKRQQPNRSMIEEPSAVMDRNASIINQFALPPRSYRNGFSANHYYEHVQNPVEESIVGPSISPPTFISGPLDLEPTNTDTPSEENAKARRQRSKRRQALVNARADSPDDSDDSRYEDGGPLLARVGSSVSRRPPPAYKTPTQS</sequence>
<evidence type="ECO:0000256" key="3">
    <source>
        <dbReference type="SAM" id="SignalP"/>
    </source>
</evidence>
<feature type="transmembrane region" description="Helical" evidence="2">
    <location>
        <begin position="158"/>
        <end position="182"/>
    </location>
</feature>
<evidence type="ECO:0000256" key="1">
    <source>
        <dbReference type="SAM" id="MobiDB-lite"/>
    </source>
</evidence>